<comment type="caution">
    <text evidence="1">The sequence shown here is derived from an EMBL/GenBank/DDBJ whole genome shotgun (WGS) entry which is preliminary data.</text>
</comment>
<gene>
    <name evidence="1" type="ORF">R1flu_005645</name>
</gene>
<evidence type="ECO:0000313" key="1">
    <source>
        <dbReference type="EMBL" id="KAL2634166.1"/>
    </source>
</evidence>
<organism evidence="1 2">
    <name type="scientific">Riccia fluitans</name>
    <dbReference type="NCBI Taxonomy" id="41844"/>
    <lineage>
        <taxon>Eukaryota</taxon>
        <taxon>Viridiplantae</taxon>
        <taxon>Streptophyta</taxon>
        <taxon>Embryophyta</taxon>
        <taxon>Marchantiophyta</taxon>
        <taxon>Marchantiopsida</taxon>
        <taxon>Marchantiidae</taxon>
        <taxon>Marchantiales</taxon>
        <taxon>Ricciaceae</taxon>
        <taxon>Riccia</taxon>
    </lineage>
</organism>
<accession>A0ABD1YTR9</accession>
<evidence type="ECO:0000313" key="2">
    <source>
        <dbReference type="Proteomes" id="UP001605036"/>
    </source>
</evidence>
<dbReference type="AlphaFoldDB" id="A0ABD1YTR9"/>
<dbReference type="Proteomes" id="UP001605036">
    <property type="component" value="Unassembled WGS sequence"/>
</dbReference>
<sequence>MDRMLRCDLYAAFQRLGLYDLTNLYQSILETRHLVHDDLELEDASYELEDRLLVIGVRVICEAIFGHYPNGRPTTRPLPETEANRYISPPTCFVGCTSSLFLPPCTSPYRILTLVQITSPIPARLGFRFRFQYRPDRSSGRLS</sequence>
<name>A0ABD1YTR9_9MARC</name>
<proteinExistence type="predicted"/>
<dbReference type="EMBL" id="JBHFFA010000003">
    <property type="protein sequence ID" value="KAL2634166.1"/>
    <property type="molecule type" value="Genomic_DNA"/>
</dbReference>
<keyword evidence="2" id="KW-1185">Reference proteome</keyword>
<protein>
    <submittedName>
        <fullName evidence="1">Uncharacterized protein</fullName>
    </submittedName>
</protein>
<reference evidence="1 2" key="1">
    <citation type="submission" date="2024-09" db="EMBL/GenBank/DDBJ databases">
        <title>Chromosome-scale assembly of Riccia fluitans.</title>
        <authorList>
            <person name="Paukszto L."/>
            <person name="Sawicki J."/>
            <person name="Karawczyk K."/>
            <person name="Piernik-Szablinska J."/>
            <person name="Szczecinska M."/>
            <person name="Mazdziarz M."/>
        </authorList>
    </citation>
    <scope>NUCLEOTIDE SEQUENCE [LARGE SCALE GENOMIC DNA]</scope>
    <source>
        <strain evidence="1">Rf_01</strain>
        <tissue evidence="1">Aerial parts of the thallus</tissue>
    </source>
</reference>